<evidence type="ECO:0000313" key="2">
    <source>
        <dbReference type="EMBL" id="KAG2997740.1"/>
    </source>
</evidence>
<dbReference type="OrthoDB" id="104146at2759"/>
<reference evidence="1" key="2">
    <citation type="submission" date="2018-10" db="EMBL/GenBank/DDBJ databases">
        <title>Effector identification in a new, highly contiguous assembly of the strawberry crown rot pathogen Phytophthora cactorum.</title>
        <authorList>
            <person name="Armitage A.D."/>
            <person name="Nellist C.F."/>
            <person name="Bates H."/>
            <person name="Vickerstaff R.J."/>
            <person name="Harrison R.J."/>
        </authorList>
    </citation>
    <scope>NUCLEOTIDE SEQUENCE</scope>
    <source>
        <strain evidence="1">4040</strain>
        <strain evidence="2">P415</strain>
    </source>
</reference>
<sequence>MRQQRASLLFDATYKCVPVQFYQLVVIMIYDSISDLYLPVFYVLTTGKTNDIYEHLLHFVFIATKRNSS</sequence>
<dbReference type="EMBL" id="MJFZ01000359">
    <property type="protein sequence ID" value="RAW30657.1"/>
    <property type="molecule type" value="Genomic_DNA"/>
</dbReference>
<protein>
    <recommendedName>
        <fullName evidence="5">MULE transposase domain-containing protein</fullName>
    </recommendedName>
</protein>
<dbReference type="Proteomes" id="UP000251314">
    <property type="component" value="Unassembled WGS sequence"/>
</dbReference>
<evidence type="ECO:0000313" key="3">
    <source>
        <dbReference type="EMBL" id="RAW30657.1"/>
    </source>
</evidence>
<dbReference type="Proteomes" id="UP000736787">
    <property type="component" value="Unassembled WGS sequence"/>
</dbReference>
<dbReference type="VEuPathDB" id="FungiDB:PC110_g12987"/>
<evidence type="ECO:0000313" key="4">
    <source>
        <dbReference type="Proteomes" id="UP000251314"/>
    </source>
</evidence>
<name>A0A329S121_9STRA</name>
<keyword evidence="4" id="KW-1185">Reference proteome</keyword>
<reference evidence="3 4" key="1">
    <citation type="submission" date="2018-01" db="EMBL/GenBank/DDBJ databases">
        <title>Draft genome of the strawberry crown rot pathogen Phytophthora cactorum.</title>
        <authorList>
            <person name="Armitage A.D."/>
            <person name="Lysoe E."/>
            <person name="Nellist C.F."/>
            <person name="Harrison R.J."/>
            <person name="Brurberg M.B."/>
        </authorList>
    </citation>
    <scope>NUCLEOTIDE SEQUENCE [LARGE SCALE GENOMIC DNA]</scope>
    <source>
        <strain evidence="3 4">10300</strain>
    </source>
</reference>
<gene>
    <name evidence="3" type="ORF">PC110_g12987</name>
    <name evidence="1" type="ORF">PC117_g11124</name>
    <name evidence="2" type="ORF">PC118_g1727</name>
</gene>
<dbReference type="AlphaFoldDB" id="A0A329S121"/>
<proteinExistence type="predicted"/>
<dbReference type="EMBL" id="RCML01000023">
    <property type="protein sequence ID" value="KAG2997740.1"/>
    <property type="molecule type" value="Genomic_DNA"/>
</dbReference>
<evidence type="ECO:0000313" key="1">
    <source>
        <dbReference type="EMBL" id="KAG2938656.1"/>
    </source>
</evidence>
<comment type="caution">
    <text evidence="3">The sequence shown here is derived from an EMBL/GenBank/DDBJ whole genome shotgun (WGS) entry which is preliminary data.</text>
</comment>
<evidence type="ECO:0008006" key="5">
    <source>
        <dbReference type="Google" id="ProtNLM"/>
    </source>
</evidence>
<organism evidence="3 4">
    <name type="scientific">Phytophthora cactorum</name>
    <dbReference type="NCBI Taxonomy" id="29920"/>
    <lineage>
        <taxon>Eukaryota</taxon>
        <taxon>Sar</taxon>
        <taxon>Stramenopiles</taxon>
        <taxon>Oomycota</taxon>
        <taxon>Peronosporomycetes</taxon>
        <taxon>Peronosporales</taxon>
        <taxon>Peronosporaceae</taxon>
        <taxon>Phytophthora</taxon>
    </lineage>
</organism>
<dbReference type="Proteomes" id="UP000697107">
    <property type="component" value="Unassembled WGS sequence"/>
</dbReference>
<accession>A0A329S121</accession>
<dbReference type="EMBL" id="RCMK01000281">
    <property type="protein sequence ID" value="KAG2938656.1"/>
    <property type="molecule type" value="Genomic_DNA"/>
</dbReference>